<accession>A0AAD8E7J5</accession>
<keyword evidence="3 5" id="KW-1133">Transmembrane helix</keyword>
<evidence type="ECO:0000256" key="2">
    <source>
        <dbReference type="ARBA" id="ARBA00022692"/>
    </source>
</evidence>
<reference evidence="6" key="1">
    <citation type="journal article" date="2023" name="IScience">
        <title>Live-bearing cockroach genome reveals convergent evolutionary mechanisms linked to viviparity in insects and beyond.</title>
        <authorList>
            <person name="Fouks B."/>
            <person name="Harrison M.C."/>
            <person name="Mikhailova A.A."/>
            <person name="Marchal E."/>
            <person name="English S."/>
            <person name="Carruthers M."/>
            <person name="Jennings E.C."/>
            <person name="Chiamaka E.L."/>
            <person name="Frigard R.A."/>
            <person name="Pippel M."/>
            <person name="Attardo G.M."/>
            <person name="Benoit J.B."/>
            <person name="Bornberg-Bauer E."/>
            <person name="Tobe S.S."/>
        </authorList>
    </citation>
    <scope>NUCLEOTIDE SEQUENCE</scope>
    <source>
        <strain evidence="6">Stay&amp;Tobe</strain>
    </source>
</reference>
<evidence type="ECO:0000256" key="3">
    <source>
        <dbReference type="ARBA" id="ARBA00022989"/>
    </source>
</evidence>
<keyword evidence="4 5" id="KW-0472">Membrane</keyword>
<dbReference type="GO" id="GO:0015232">
    <property type="term" value="F:heme transmembrane transporter activity"/>
    <property type="evidence" value="ECO:0007669"/>
    <property type="project" value="TreeGrafter"/>
</dbReference>
<feature type="transmembrane region" description="Helical" evidence="5">
    <location>
        <begin position="58"/>
        <end position="75"/>
    </location>
</feature>
<comment type="caution">
    <text evidence="6">The sequence shown here is derived from an EMBL/GenBank/DDBJ whole genome shotgun (WGS) entry which is preliminary data.</text>
</comment>
<organism evidence="6 7">
    <name type="scientific">Diploptera punctata</name>
    <name type="common">Pacific beetle cockroach</name>
    <dbReference type="NCBI Taxonomy" id="6984"/>
    <lineage>
        <taxon>Eukaryota</taxon>
        <taxon>Metazoa</taxon>
        <taxon>Ecdysozoa</taxon>
        <taxon>Arthropoda</taxon>
        <taxon>Hexapoda</taxon>
        <taxon>Insecta</taxon>
        <taxon>Pterygota</taxon>
        <taxon>Neoptera</taxon>
        <taxon>Polyneoptera</taxon>
        <taxon>Dictyoptera</taxon>
        <taxon>Blattodea</taxon>
        <taxon>Blaberoidea</taxon>
        <taxon>Blaberidae</taxon>
        <taxon>Diplopterinae</taxon>
        <taxon>Diploptera</taxon>
    </lineage>
</organism>
<dbReference type="PANTHER" id="PTHR10924">
    <property type="entry name" value="MAJOR FACILITATOR SUPERFAMILY PROTEIN-RELATED"/>
    <property type="match status" value="1"/>
</dbReference>
<evidence type="ECO:0000256" key="1">
    <source>
        <dbReference type="ARBA" id="ARBA00004141"/>
    </source>
</evidence>
<proteinExistence type="predicted"/>
<keyword evidence="7" id="KW-1185">Reference proteome</keyword>
<reference evidence="6" key="2">
    <citation type="submission" date="2023-05" db="EMBL/GenBank/DDBJ databases">
        <authorList>
            <person name="Fouks B."/>
        </authorList>
    </citation>
    <scope>NUCLEOTIDE SEQUENCE</scope>
    <source>
        <strain evidence="6">Stay&amp;Tobe</strain>
        <tissue evidence="6">Testes</tissue>
    </source>
</reference>
<feature type="transmembrane region" description="Helical" evidence="5">
    <location>
        <begin position="25"/>
        <end position="46"/>
    </location>
</feature>
<dbReference type="GO" id="GO:0016020">
    <property type="term" value="C:membrane"/>
    <property type="evidence" value="ECO:0007669"/>
    <property type="project" value="UniProtKB-SubCell"/>
</dbReference>
<evidence type="ECO:0000313" key="7">
    <source>
        <dbReference type="Proteomes" id="UP001233999"/>
    </source>
</evidence>
<dbReference type="EMBL" id="JASPKZ010008362">
    <property type="protein sequence ID" value="KAJ9580078.1"/>
    <property type="molecule type" value="Genomic_DNA"/>
</dbReference>
<dbReference type="GO" id="GO:0097037">
    <property type="term" value="P:heme export"/>
    <property type="evidence" value="ECO:0007669"/>
    <property type="project" value="TreeGrafter"/>
</dbReference>
<evidence type="ECO:0008006" key="8">
    <source>
        <dbReference type="Google" id="ProtNLM"/>
    </source>
</evidence>
<dbReference type="InterPro" id="IPR036259">
    <property type="entry name" value="MFS_trans_sf"/>
</dbReference>
<sequence length="91" mass="10050">FFLVAYMPVAYDLAVEVTYPEPESMSAGLITFIYQLVSWLVTLGYGKMIQNIGAEWSNNTLSIALLIGTIIHAILNPDLKRQAALTSTKEV</sequence>
<gene>
    <name evidence="6" type="ORF">L9F63_004270</name>
</gene>
<dbReference type="GO" id="GO:0020037">
    <property type="term" value="F:heme binding"/>
    <property type="evidence" value="ECO:0007669"/>
    <property type="project" value="TreeGrafter"/>
</dbReference>
<evidence type="ECO:0000256" key="4">
    <source>
        <dbReference type="ARBA" id="ARBA00023136"/>
    </source>
</evidence>
<dbReference type="PANTHER" id="PTHR10924:SF4">
    <property type="entry name" value="GH15861P"/>
    <property type="match status" value="1"/>
</dbReference>
<evidence type="ECO:0000313" key="6">
    <source>
        <dbReference type="EMBL" id="KAJ9580078.1"/>
    </source>
</evidence>
<evidence type="ECO:0000256" key="5">
    <source>
        <dbReference type="SAM" id="Phobius"/>
    </source>
</evidence>
<name>A0AAD8E7J5_DIPPU</name>
<comment type="subcellular location">
    <subcellularLocation>
        <location evidence="1">Membrane</location>
        <topology evidence="1">Multi-pass membrane protein</topology>
    </subcellularLocation>
</comment>
<protein>
    <recommendedName>
        <fullName evidence="8">Feline leukemia virus subgroup C receptor-related protein 2</fullName>
    </recommendedName>
</protein>
<dbReference type="InterPro" id="IPR049680">
    <property type="entry name" value="FLVCR1-2_SLC49-like"/>
</dbReference>
<keyword evidence="2 5" id="KW-0812">Transmembrane</keyword>
<dbReference type="AlphaFoldDB" id="A0AAD8E7J5"/>
<dbReference type="Proteomes" id="UP001233999">
    <property type="component" value="Unassembled WGS sequence"/>
</dbReference>
<dbReference type="SUPFAM" id="SSF103473">
    <property type="entry name" value="MFS general substrate transporter"/>
    <property type="match status" value="1"/>
</dbReference>
<feature type="non-terminal residue" evidence="6">
    <location>
        <position position="1"/>
    </location>
</feature>